<reference evidence="2" key="1">
    <citation type="submission" date="2022-11" db="UniProtKB">
        <authorList>
            <consortium name="WormBaseParasite"/>
        </authorList>
    </citation>
    <scope>IDENTIFICATION</scope>
</reference>
<dbReference type="AlphaFoldDB" id="A0A914PQT8"/>
<sequence>MFEELKQKLCGDLGFACMCLDTGKTEHRKSIIESGLAAGFIEVSVMSKFEACFYFAICKYDGKMNEGDIVWLIDTWDCCAFQKINGKPRMIDFSTVFYREHPFSDKHLELKIRDFNNAGFARHQPNMIFYQFRKLTLTFKNVPCIPTSFERGKSALAKARMMAGDPEVMDLNVLPTLFADIKIEFEGNFLHTIPRCTLLPYEKTIKIERKSSDQFFEVLEDDPDPEASKKYAKFNLANSNNLITIKINESSVYTIEQSQSLE</sequence>
<name>A0A914PQT8_9BILA</name>
<proteinExistence type="predicted"/>
<dbReference type="Proteomes" id="UP000887578">
    <property type="component" value="Unplaced"/>
</dbReference>
<evidence type="ECO:0000313" key="1">
    <source>
        <dbReference type="Proteomes" id="UP000887578"/>
    </source>
</evidence>
<protein>
    <submittedName>
        <fullName evidence="2">Uncharacterized protein</fullName>
    </submittedName>
</protein>
<keyword evidence="1" id="KW-1185">Reference proteome</keyword>
<evidence type="ECO:0000313" key="2">
    <source>
        <dbReference type="WBParaSite" id="PDA_v2.g17202.t1"/>
    </source>
</evidence>
<accession>A0A914PQT8</accession>
<organism evidence="1 2">
    <name type="scientific">Panagrolaimus davidi</name>
    <dbReference type="NCBI Taxonomy" id="227884"/>
    <lineage>
        <taxon>Eukaryota</taxon>
        <taxon>Metazoa</taxon>
        <taxon>Ecdysozoa</taxon>
        <taxon>Nematoda</taxon>
        <taxon>Chromadorea</taxon>
        <taxon>Rhabditida</taxon>
        <taxon>Tylenchina</taxon>
        <taxon>Panagrolaimomorpha</taxon>
        <taxon>Panagrolaimoidea</taxon>
        <taxon>Panagrolaimidae</taxon>
        <taxon>Panagrolaimus</taxon>
    </lineage>
</organism>
<dbReference type="WBParaSite" id="PDA_v2.g17202.t1">
    <property type="protein sequence ID" value="PDA_v2.g17202.t1"/>
    <property type="gene ID" value="PDA_v2.g17202"/>
</dbReference>